<dbReference type="PANTHER" id="PTHR30055:SF226">
    <property type="entry name" value="HTH-TYPE TRANSCRIPTIONAL REGULATOR PKSA"/>
    <property type="match status" value="1"/>
</dbReference>
<protein>
    <submittedName>
        <fullName evidence="4">TetR family transcriptional regulator</fullName>
    </submittedName>
</protein>
<reference evidence="4 5" key="1">
    <citation type="submission" date="2020-08" db="EMBL/GenBank/DDBJ databases">
        <title>A Genomic Blueprint of the Chicken Gut Microbiome.</title>
        <authorList>
            <person name="Gilroy R."/>
            <person name="Ravi A."/>
            <person name="Getino M."/>
            <person name="Pursley I."/>
            <person name="Horton D.L."/>
            <person name="Alikhan N.-F."/>
            <person name="Baker D."/>
            <person name="Gharbi K."/>
            <person name="Hall N."/>
            <person name="Watson M."/>
            <person name="Adriaenssens E.M."/>
            <person name="Foster-Nyarko E."/>
            <person name="Jarju S."/>
            <person name="Secka A."/>
            <person name="Antonio M."/>
            <person name="Oren A."/>
            <person name="Chaudhuri R."/>
            <person name="La Ragione R.M."/>
            <person name="Hildebrand F."/>
            <person name="Pallen M.J."/>
        </authorList>
    </citation>
    <scope>NUCLEOTIDE SEQUENCE [LARGE SCALE GENOMIC DNA]</scope>
    <source>
        <strain evidence="4 5">Sa1BUA8</strain>
    </source>
</reference>
<comment type="caution">
    <text evidence="4">The sequence shown here is derived from an EMBL/GenBank/DDBJ whole genome shotgun (WGS) entry which is preliminary data.</text>
</comment>
<dbReference type="InterPro" id="IPR001647">
    <property type="entry name" value="HTH_TetR"/>
</dbReference>
<dbReference type="Gene3D" id="1.10.357.10">
    <property type="entry name" value="Tetracycline Repressor, domain 2"/>
    <property type="match status" value="1"/>
</dbReference>
<gene>
    <name evidence="4" type="ORF">H9623_02715</name>
</gene>
<keyword evidence="1 2" id="KW-0238">DNA-binding</keyword>
<evidence type="ECO:0000256" key="2">
    <source>
        <dbReference type="PROSITE-ProRule" id="PRU00335"/>
    </source>
</evidence>
<evidence type="ECO:0000259" key="3">
    <source>
        <dbReference type="PROSITE" id="PS50977"/>
    </source>
</evidence>
<accession>A0A9D5YYR2</accession>
<organism evidence="4 5">
    <name type="scientific">Oerskovia douganii</name>
    <dbReference type="NCBI Taxonomy" id="2762210"/>
    <lineage>
        <taxon>Bacteria</taxon>
        <taxon>Bacillati</taxon>
        <taxon>Actinomycetota</taxon>
        <taxon>Actinomycetes</taxon>
        <taxon>Micrococcales</taxon>
        <taxon>Cellulomonadaceae</taxon>
        <taxon>Oerskovia</taxon>
    </lineage>
</organism>
<dbReference type="RefSeq" id="WP_193718545.1">
    <property type="nucleotide sequence ID" value="NZ_JACSPN010000002.1"/>
</dbReference>
<feature type="domain" description="HTH tetR-type" evidence="3">
    <location>
        <begin position="31"/>
        <end position="91"/>
    </location>
</feature>
<keyword evidence="5" id="KW-1185">Reference proteome</keyword>
<dbReference type="SUPFAM" id="SSF46689">
    <property type="entry name" value="Homeodomain-like"/>
    <property type="match status" value="1"/>
</dbReference>
<dbReference type="InterPro" id="IPR036271">
    <property type="entry name" value="Tet_transcr_reg_TetR-rel_C_sf"/>
</dbReference>
<dbReference type="Pfam" id="PF00440">
    <property type="entry name" value="TetR_N"/>
    <property type="match status" value="1"/>
</dbReference>
<sequence length="242" mass="26261">MVDSDDDGAFVHVVLPQLSRGRSTMNRMSIEERRAQIVDAAMAIAIREGVEAVTVRGVAADAGISLGTVHYCFEDKDAMLRAMGHSVALVASEPVRMALDPTQDLYTIAHAAADGLWEGLTPRRHMRLLTFEFATAGSRNRALRPVARAHLEQTWRMTQGILDQLAEIAGITYSMDMPFLSRIVAGYIDGIEIAWLVQQDDEVAIRSFHALADYVLSLVVHPAGPGPGAAQPGDDPADEQVS</sequence>
<dbReference type="AlphaFoldDB" id="A0A9D5YYR2"/>
<proteinExistence type="predicted"/>
<evidence type="ECO:0000313" key="5">
    <source>
        <dbReference type="Proteomes" id="UP000822993"/>
    </source>
</evidence>
<evidence type="ECO:0000256" key="1">
    <source>
        <dbReference type="ARBA" id="ARBA00023125"/>
    </source>
</evidence>
<evidence type="ECO:0000313" key="4">
    <source>
        <dbReference type="EMBL" id="MBE7699219.1"/>
    </source>
</evidence>
<dbReference type="PROSITE" id="PS50977">
    <property type="entry name" value="HTH_TETR_2"/>
    <property type="match status" value="1"/>
</dbReference>
<dbReference type="SUPFAM" id="SSF48498">
    <property type="entry name" value="Tetracyclin repressor-like, C-terminal domain"/>
    <property type="match status" value="1"/>
</dbReference>
<dbReference type="Proteomes" id="UP000822993">
    <property type="component" value="Unassembled WGS sequence"/>
</dbReference>
<feature type="DNA-binding region" description="H-T-H motif" evidence="2">
    <location>
        <begin position="54"/>
        <end position="73"/>
    </location>
</feature>
<dbReference type="PRINTS" id="PR00455">
    <property type="entry name" value="HTHTETR"/>
</dbReference>
<dbReference type="GO" id="GO:0003700">
    <property type="term" value="F:DNA-binding transcription factor activity"/>
    <property type="evidence" value="ECO:0007669"/>
    <property type="project" value="TreeGrafter"/>
</dbReference>
<dbReference type="PANTHER" id="PTHR30055">
    <property type="entry name" value="HTH-TYPE TRANSCRIPTIONAL REGULATOR RUTR"/>
    <property type="match status" value="1"/>
</dbReference>
<dbReference type="InterPro" id="IPR009057">
    <property type="entry name" value="Homeodomain-like_sf"/>
</dbReference>
<dbReference type="GO" id="GO:0000976">
    <property type="term" value="F:transcription cis-regulatory region binding"/>
    <property type="evidence" value="ECO:0007669"/>
    <property type="project" value="TreeGrafter"/>
</dbReference>
<name>A0A9D5YYR2_9CELL</name>
<dbReference type="InterPro" id="IPR050109">
    <property type="entry name" value="HTH-type_TetR-like_transc_reg"/>
</dbReference>
<dbReference type="EMBL" id="JACSPN010000002">
    <property type="protein sequence ID" value="MBE7699219.1"/>
    <property type="molecule type" value="Genomic_DNA"/>
</dbReference>